<sequence>MSCPLLKTSIIMAKEFHEDPNFKAWGPFISDKYVIAPITEIDIIVGGVIFGLSMVFAILATYIGILQTRSIRRPFRSAYVWMIWLEIAACIAIAIECLFYLLKVLRPSFYFYMSMLLLWSIQVQLLLQIIINRIRVILSDRRKGRNIMIIVFVLVTLIIITVFSIWIPARLQISETFIHINEIWDRVEKCLYLLIDVILNWYFIRVVKRNLVNNGLGKYNKLVVFNQRMIIISLLMDVMIIAAMSIPNGFVYASFHPLAYLVKLNIEMIMANLIKKIAVATSYNQNDLSMLYEFAATAISETGSLDKTTPRRSTYPDTTGRHRSSFLDFIQLTPKPNQIRKTEEYVVQSALKTDIQLESQKRNMKFNTQKQQLSY</sequence>
<evidence type="ECO:0000313" key="2">
    <source>
        <dbReference type="EMBL" id="KAH7113240.1"/>
    </source>
</evidence>
<feature type="transmembrane region" description="Helical" evidence="1">
    <location>
        <begin position="78"/>
        <end position="102"/>
    </location>
</feature>
<accession>A0A9P9IB86</accession>
<name>A0A9P9IB86_9PLEO</name>
<feature type="transmembrane region" description="Helical" evidence="1">
    <location>
        <begin position="229"/>
        <end position="255"/>
    </location>
</feature>
<organism evidence="2 3">
    <name type="scientific">Dendryphion nanum</name>
    <dbReference type="NCBI Taxonomy" id="256645"/>
    <lineage>
        <taxon>Eukaryota</taxon>
        <taxon>Fungi</taxon>
        <taxon>Dikarya</taxon>
        <taxon>Ascomycota</taxon>
        <taxon>Pezizomycotina</taxon>
        <taxon>Dothideomycetes</taxon>
        <taxon>Pleosporomycetidae</taxon>
        <taxon>Pleosporales</taxon>
        <taxon>Torulaceae</taxon>
        <taxon>Dendryphion</taxon>
    </lineage>
</organism>
<keyword evidence="1" id="KW-0472">Membrane</keyword>
<gene>
    <name evidence="2" type="ORF">B0J11DRAFT_146022</name>
</gene>
<dbReference type="PANTHER" id="PTHR35179">
    <property type="entry name" value="PROTEIN CBG02620"/>
    <property type="match status" value="1"/>
</dbReference>
<feature type="transmembrane region" description="Helical" evidence="1">
    <location>
        <begin position="43"/>
        <end position="66"/>
    </location>
</feature>
<feature type="transmembrane region" description="Helical" evidence="1">
    <location>
        <begin position="147"/>
        <end position="167"/>
    </location>
</feature>
<reference evidence="2" key="1">
    <citation type="journal article" date="2021" name="Nat. Commun.">
        <title>Genetic determinants of endophytism in the Arabidopsis root mycobiome.</title>
        <authorList>
            <person name="Mesny F."/>
            <person name="Miyauchi S."/>
            <person name="Thiergart T."/>
            <person name="Pickel B."/>
            <person name="Atanasova L."/>
            <person name="Karlsson M."/>
            <person name="Huettel B."/>
            <person name="Barry K.W."/>
            <person name="Haridas S."/>
            <person name="Chen C."/>
            <person name="Bauer D."/>
            <person name="Andreopoulos W."/>
            <person name="Pangilinan J."/>
            <person name="LaButti K."/>
            <person name="Riley R."/>
            <person name="Lipzen A."/>
            <person name="Clum A."/>
            <person name="Drula E."/>
            <person name="Henrissat B."/>
            <person name="Kohler A."/>
            <person name="Grigoriev I.V."/>
            <person name="Martin F.M."/>
            <person name="Hacquard S."/>
        </authorList>
    </citation>
    <scope>NUCLEOTIDE SEQUENCE</scope>
    <source>
        <strain evidence="2">MPI-CAGE-CH-0243</strain>
    </source>
</reference>
<comment type="caution">
    <text evidence="2">The sequence shown here is derived from an EMBL/GenBank/DDBJ whole genome shotgun (WGS) entry which is preliminary data.</text>
</comment>
<evidence type="ECO:0000313" key="3">
    <source>
        <dbReference type="Proteomes" id="UP000700596"/>
    </source>
</evidence>
<evidence type="ECO:0000256" key="1">
    <source>
        <dbReference type="SAM" id="Phobius"/>
    </source>
</evidence>
<dbReference type="Proteomes" id="UP000700596">
    <property type="component" value="Unassembled WGS sequence"/>
</dbReference>
<dbReference type="OrthoDB" id="3205825at2759"/>
<dbReference type="EMBL" id="JAGMWT010000019">
    <property type="protein sequence ID" value="KAH7113240.1"/>
    <property type="molecule type" value="Genomic_DNA"/>
</dbReference>
<feature type="transmembrane region" description="Helical" evidence="1">
    <location>
        <begin position="108"/>
        <end position="127"/>
    </location>
</feature>
<keyword evidence="1" id="KW-1133">Transmembrane helix</keyword>
<dbReference type="AlphaFoldDB" id="A0A9P9IB86"/>
<dbReference type="PANTHER" id="PTHR35179:SF1">
    <property type="entry name" value="INTEGRAL MEMBRANE PROTEIN"/>
    <property type="match status" value="1"/>
</dbReference>
<protein>
    <submittedName>
        <fullName evidence="2">Uncharacterized protein</fullName>
    </submittedName>
</protein>
<proteinExistence type="predicted"/>
<keyword evidence="1" id="KW-0812">Transmembrane</keyword>
<keyword evidence="3" id="KW-1185">Reference proteome</keyword>